<keyword evidence="1" id="KW-0812">Transmembrane</keyword>
<reference evidence="2" key="1">
    <citation type="submission" date="2018-04" db="EMBL/GenBank/DDBJ databases">
        <title>Transcriptome assembly of Sipha flava.</title>
        <authorList>
            <person name="Scully E.D."/>
            <person name="Geib S.M."/>
            <person name="Palmer N.A."/>
            <person name="Koch K."/>
            <person name="Bradshaw J."/>
            <person name="Heng-Moss T."/>
            <person name="Sarath G."/>
        </authorList>
    </citation>
    <scope>NUCLEOTIDE SEQUENCE</scope>
</reference>
<accession>A0A2S2PXF9</accession>
<gene>
    <name evidence="2" type="ORF">g.13757</name>
</gene>
<name>A0A2S2PXF9_9HEMI</name>
<evidence type="ECO:0000256" key="1">
    <source>
        <dbReference type="SAM" id="Phobius"/>
    </source>
</evidence>
<keyword evidence="1" id="KW-0472">Membrane</keyword>
<proteinExistence type="predicted"/>
<evidence type="ECO:0000313" key="2">
    <source>
        <dbReference type="EMBL" id="MBY70235.1"/>
    </source>
</evidence>
<feature type="transmembrane region" description="Helical" evidence="1">
    <location>
        <begin position="53"/>
        <end position="69"/>
    </location>
</feature>
<protein>
    <submittedName>
        <fullName evidence="2">Uncharacterized protein</fullName>
    </submittedName>
</protein>
<dbReference type="EMBL" id="GGMS01001032">
    <property type="protein sequence ID" value="MBY70235.1"/>
    <property type="molecule type" value="Transcribed_RNA"/>
</dbReference>
<organism evidence="2">
    <name type="scientific">Sipha flava</name>
    <name type="common">yellow sugarcane aphid</name>
    <dbReference type="NCBI Taxonomy" id="143950"/>
    <lineage>
        <taxon>Eukaryota</taxon>
        <taxon>Metazoa</taxon>
        <taxon>Ecdysozoa</taxon>
        <taxon>Arthropoda</taxon>
        <taxon>Hexapoda</taxon>
        <taxon>Insecta</taxon>
        <taxon>Pterygota</taxon>
        <taxon>Neoptera</taxon>
        <taxon>Paraneoptera</taxon>
        <taxon>Hemiptera</taxon>
        <taxon>Sternorrhyncha</taxon>
        <taxon>Aphidomorpha</taxon>
        <taxon>Aphidoidea</taxon>
        <taxon>Aphididae</taxon>
        <taxon>Sipha</taxon>
    </lineage>
</organism>
<sequence length="192" mass="23397">MLVGDLFPRTTLYYYVTRATQLPITDETDAPAVETRRRRTVGQLPSKYHLSNFTYRIIIYIYIYIYAQVRRALQRKIKRNSIITRRRHTERRSFIQRARAHNEYVCTFRRIRIIFFYFCFFMYTYEPEEFDSEIRVAATRDDDDDDGDNGDETVNIVLTSERRERYNIFNTRRPPLAHVTYYVVRYDNKTVY</sequence>
<dbReference type="AlphaFoldDB" id="A0A2S2PXF9"/>
<keyword evidence="1" id="KW-1133">Transmembrane helix</keyword>